<dbReference type="OrthoDB" id="5835829at2759"/>
<evidence type="ECO:0000256" key="3">
    <source>
        <dbReference type="SAM" id="MobiDB-lite"/>
    </source>
</evidence>
<keyword evidence="4" id="KW-0732">Signal</keyword>
<accession>A0A5A7R8D3</accession>
<evidence type="ECO:0000313" key="6">
    <source>
        <dbReference type="Proteomes" id="UP000325081"/>
    </source>
</evidence>
<name>A0A5A7R8D3_STRAF</name>
<evidence type="ECO:0000256" key="1">
    <source>
        <dbReference type="ARBA" id="ARBA00009995"/>
    </source>
</evidence>
<dbReference type="GO" id="GO:0035251">
    <property type="term" value="F:UDP-glucosyltransferase activity"/>
    <property type="evidence" value="ECO:0007669"/>
    <property type="project" value="InterPro"/>
</dbReference>
<dbReference type="InterPro" id="IPR035595">
    <property type="entry name" value="UDP_glycos_trans_CS"/>
</dbReference>
<dbReference type="Proteomes" id="UP000325081">
    <property type="component" value="Unassembled WGS sequence"/>
</dbReference>
<evidence type="ECO:0000313" key="5">
    <source>
        <dbReference type="EMBL" id="GER53983.1"/>
    </source>
</evidence>
<feature type="region of interest" description="Disordered" evidence="3">
    <location>
        <begin position="530"/>
        <end position="600"/>
    </location>
</feature>
<comment type="caution">
    <text evidence="5">The sequence shown here is derived from an EMBL/GenBank/DDBJ whole genome shotgun (WGS) entry which is preliminary data.</text>
</comment>
<feature type="compositionally biased region" description="Polar residues" evidence="3">
    <location>
        <begin position="540"/>
        <end position="559"/>
    </location>
</feature>
<keyword evidence="2 5" id="KW-0808">Transferase</keyword>
<keyword evidence="6" id="KW-1185">Reference proteome</keyword>
<reference evidence="6" key="1">
    <citation type="journal article" date="2019" name="Curr. Biol.">
        <title>Genome Sequence of Striga asiatica Provides Insight into the Evolution of Plant Parasitism.</title>
        <authorList>
            <person name="Yoshida S."/>
            <person name="Kim S."/>
            <person name="Wafula E.K."/>
            <person name="Tanskanen J."/>
            <person name="Kim Y.M."/>
            <person name="Honaas L."/>
            <person name="Yang Z."/>
            <person name="Spallek T."/>
            <person name="Conn C.E."/>
            <person name="Ichihashi Y."/>
            <person name="Cheong K."/>
            <person name="Cui S."/>
            <person name="Der J.P."/>
            <person name="Gundlach H."/>
            <person name="Jiao Y."/>
            <person name="Hori C."/>
            <person name="Ishida J.K."/>
            <person name="Kasahara H."/>
            <person name="Kiba T."/>
            <person name="Kim M.S."/>
            <person name="Koo N."/>
            <person name="Laohavisit A."/>
            <person name="Lee Y.H."/>
            <person name="Lumba S."/>
            <person name="McCourt P."/>
            <person name="Mortimer J.C."/>
            <person name="Mutuku J.M."/>
            <person name="Nomura T."/>
            <person name="Sasaki-Sekimoto Y."/>
            <person name="Seto Y."/>
            <person name="Wang Y."/>
            <person name="Wakatake T."/>
            <person name="Sakakibara H."/>
            <person name="Demura T."/>
            <person name="Yamaguchi S."/>
            <person name="Yoneyama K."/>
            <person name="Manabe R.I."/>
            <person name="Nelson D.C."/>
            <person name="Schulman A.H."/>
            <person name="Timko M.P."/>
            <person name="dePamphilis C.W."/>
            <person name="Choi D."/>
            <person name="Shirasu K."/>
        </authorList>
    </citation>
    <scope>NUCLEOTIDE SEQUENCE [LARGE SCALE GENOMIC DNA]</scope>
    <source>
        <strain evidence="6">cv. UVA1</strain>
    </source>
</reference>
<dbReference type="Gene3D" id="3.40.50.2000">
    <property type="entry name" value="Glycogen Phosphorylase B"/>
    <property type="match status" value="2"/>
</dbReference>
<dbReference type="PANTHER" id="PTHR48048:SF45">
    <property type="entry name" value="GLYCOSYLTRANSFERASE"/>
    <property type="match status" value="1"/>
</dbReference>
<comment type="similarity">
    <text evidence="1">Belongs to the UDP-glycosyltransferase family.</text>
</comment>
<organism evidence="5 6">
    <name type="scientific">Striga asiatica</name>
    <name type="common">Asiatic witchweed</name>
    <name type="synonym">Buchnera asiatica</name>
    <dbReference type="NCBI Taxonomy" id="4170"/>
    <lineage>
        <taxon>Eukaryota</taxon>
        <taxon>Viridiplantae</taxon>
        <taxon>Streptophyta</taxon>
        <taxon>Embryophyta</taxon>
        <taxon>Tracheophyta</taxon>
        <taxon>Spermatophyta</taxon>
        <taxon>Magnoliopsida</taxon>
        <taxon>eudicotyledons</taxon>
        <taxon>Gunneridae</taxon>
        <taxon>Pentapetalae</taxon>
        <taxon>asterids</taxon>
        <taxon>lamiids</taxon>
        <taxon>Lamiales</taxon>
        <taxon>Orobanchaceae</taxon>
        <taxon>Buchnereae</taxon>
        <taxon>Striga</taxon>
    </lineage>
</organism>
<evidence type="ECO:0000256" key="4">
    <source>
        <dbReference type="SAM" id="SignalP"/>
    </source>
</evidence>
<evidence type="ECO:0000256" key="2">
    <source>
        <dbReference type="ARBA" id="ARBA00022679"/>
    </source>
</evidence>
<dbReference type="AlphaFoldDB" id="A0A5A7R8D3"/>
<feature type="compositionally biased region" description="Polar residues" evidence="3">
    <location>
        <begin position="571"/>
        <end position="589"/>
    </location>
</feature>
<protein>
    <submittedName>
        <fullName evidence="5">UDP-sugar:glycosyltransferase</fullName>
    </submittedName>
</protein>
<gene>
    <name evidence="5" type="ORF">STAS_31536</name>
</gene>
<proteinExistence type="inferred from homology"/>
<dbReference type="EMBL" id="BKCP01010848">
    <property type="protein sequence ID" value="GER53983.1"/>
    <property type="molecule type" value="Genomic_DNA"/>
</dbReference>
<dbReference type="FunFam" id="3.40.50.2000:FF:000056">
    <property type="entry name" value="Glycosyltransferase"/>
    <property type="match status" value="1"/>
</dbReference>
<dbReference type="InterPro" id="IPR050481">
    <property type="entry name" value="UDP-glycosyltransf_plant"/>
</dbReference>
<feature type="signal peptide" evidence="4">
    <location>
        <begin position="1"/>
        <end position="24"/>
    </location>
</feature>
<dbReference type="PANTHER" id="PTHR48048">
    <property type="entry name" value="GLYCOSYLTRANSFERASE"/>
    <property type="match status" value="1"/>
</dbReference>
<sequence>MNAGFEGFWICQLSLVFIPSPGLSHLVSTVEAAKLLLDRDPRLSVTILVMKLPTDQTVDKYTRTTPITAPRLTLTHLPNHDFAPSPDRIPMIDFINTRETHVKEAVSGLISRRAGQMGSLVSGLVLDMFCTVFTEIGDELGLPSYVYFTSGASALGLFNYLVSLKFEKGEDLTRYKDSSLDLPVPCFSSPVPAKVLPANIVSGSPVFSTALGYFKRVVDTRGVMVNTFEGLEPFALESIKNDRRMPRVYPVGPVLSAENQTLDGELKEWLDRQPDRSVVFLCFGTMGSFDRAQVAEIAAGLEHSGARFIWSLRKPGGPGKPGGVFVPPTEYEDFGKVLPEGFLERTSTVGKVMGWAPQVAVLAHVAVGGFVSHCGWNSTLESIWHGVPMATLPLRAEQQMNAFLLVRELGIAEPIRIDYRKDLFSGEGSSPENIVGAEEIEAAVRRLMAANDGGVREKVREMQGKSKAALEKGGSSYHAITSFIEDKQRIIFIPQILRRDGISLSVDDFVLLLWAVPHLWFMHNSSAAPRTSVHLPTRSRAPSSIHSDDTNPPTAQWPNTCACGAHPITLPSPSVRPTNPSGRTSSNPRTPRAPSWPRAISRTCAPSKHPLLPKLQRSPKLDATVLVQHCIGEQFCRDGRFEGWDSNLIIRVRIHRQILILVIDVKYTYVGTASSRATSAMPVQNMSTMNPAGRAINWAASFLTWSLWPSMYRVMKGTNETSGPGDGSTFGMSTKRILGSEPYEDGM</sequence>
<dbReference type="CDD" id="cd03784">
    <property type="entry name" value="GT1_Gtf-like"/>
    <property type="match status" value="1"/>
</dbReference>
<dbReference type="SUPFAM" id="SSF53756">
    <property type="entry name" value="UDP-Glycosyltransferase/glycogen phosphorylase"/>
    <property type="match status" value="1"/>
</dbReference>
<dbReference type="Pfam" id="PF00201">
    <property type="entry name" value="UDPGT"/>
    <property type="match status" value="1"/>
</dbReference>
<dbReference type="PROSITE" id="PS00375">
    <property type="entry name" value="UDPGT"/>
    <property type="match status" value="1"/>
</dbReference>
<dbReference type="InterPro" id="IPR002213">
    <property type="entry name" value="UDP_glucos_trans"/>
</dbReference>
<feature type="chain" id="PRO_5023144855" evidence="4">
    <location>
        <begin position="25"/>
        <end position="747"/>
    </location>
</feature>